<dbReference type="RefSeq" id="WP_142604167.1">
    <property type="nucleotide sequence ID" value="NZ_FXSZ01000006.1"/>
</dbReference>
<dbReference type="AlphaFoldDB" id="A0A521DDJ8"/>
<evidence type="ECO:0000313" key="2">
    <source>
        <dbReference type="Proteomes" id="UP000315971"/>
    </source>
</evidence>
<evidence type="ECO:0000313" key="1">
    <source>
        <dbReference type="EMBL" id="SMO69716.1"/>
    </source>
</evidence>
<sequence>MKKLTLKKLNLESSEVLTRKQLKMVLGGSGSVGYCTPGETLFHCTTLWDNGQGGTTSTSGSVCATSNGVAEEMVYQEYSADYLC</sequence>
<evidence type="ECO:0008006" key="3">
    <source>
        <dbReference type="Google" id="ProtNLM"/>
    </source>
</evidence>
<organism evidence="1 2">
    <name type="scientific">Solitalea koreensis</name>
    <dbReference type="NCBI Taxonomy" id="543615"/>
    <lineage>
        <taxon>Bacteria</taxon>
        <taxon>Pseudomonadati</taxon>
        <taxon>Bacteroidota</taxon>
        <taxon>Sphingobacteriia</taxon>
        <taxon>Sphingobacteriales</taxon>
        <taxon>Sphingobacteriaceae</taxon>
        <taxon>Solitalea</taxon>
    </lineage>
</organism>
<gene>
    <name evidence="1" type="ORF">SAMN06265350_106213</name>
</gene>
<keyword evidence="2" id="KW-1185">Reference proteome</keyword>
<dbReference type="Proteomes" id="UP000315971">
    <property type="component" value="Unassembled WGS sequence"/>
</dbReference>
<protein>
    <recommendedName>
        <fullName evidence="3">Natural product</fullName>
    </recommendedName>
</protein>
<accession>A0A521DDJ8</accession>
<dbReference type="EMBL" id="FXSZ01000006">
    <property type="protein sequence ID" value="SMO69716.1"/>
    <property type="molecule type" value="Genomic_DNA"/>
</dbReference>
<reference evidence="1 2" key="1">
    <citation type="submission" date="2017-05" db="EMBL/GenBank/DDBJ databases">
        <authorList>
            <person name="Varghese N."/>
            <person name="Submissions S."/>
        </authorList>
    </citation>
    <scope>NUCLEOTIDE SEQUENCE [LARGE SCALE GENOMIC DNA]</scope>
    <source>
        <strain evidence="1 2">DSM 21342</strain>
    </source>
</reference>
<name>A0A521DDJ8_9SPHI</name>
<dbReference type="OrthoDB" id="800074at2"/>
<proteinExistence type="predicted"/>